<organism evidence="4 5">
    <name type="scientific">Pelagimonas phthalicica</name>
    <dbReference type="NCBI Taxonomy" id="1037362"/>
    <lineage>
        <taxon>Bacteria</taxon>
        <taxon>Pseudomonadati</taxon>
        <taxon>Pseudomonadota</taxon>
        <taxon>Alphaproteobacteria</taxon>
        <taxon>Rhodobacterales</taxon>
        <taxon>Roseobacteraceae</taxon>
        <taxon>Pelagimonas</taxon>
    </lineage>
</organism>
<evidence type="ECO:0000313" key="4">
    <source>
        <dbReference type="EMBL" id="SMX30205.1"/>
    </source>
</evidence>
<keyword evidence="1" id="KW-0285">Flavoprotein</keyword>
<dbReference type="Pfam" id="PF00258">
    <property type="entry name" value="Flavodoxin_1"/>
    <property type="match status" value="1"/>
</dbReference>
<dbReference type="EMBL" id="FXXP01000003">
    <property type="protein sequence ID" value="SMX30205.1"/>
    <property type="molecule type" value="Genomic_DNA"/>
</dbReference>
<dbReference type="PROSITE" id="PS50902">
    <property type="entry name" value="FLAVODOXIN_LIKE"/>
    <property type="match status" value="1"/>
</dbReference>
<dbReference type="Proteomes" id="UP000225972">
    <property type="component" value="Unassembled WGS sequence"/>
</dbReference>
<dbReference type="Gene3D" id="3.40.50.360">
    <property type="match status" value="1"/>
</dbReference>
<dbReference type="GO" id="GO:0010181">
    <property type="term" value="F:FMN binding"/>
    <property type="evidence" value="ECO:0007669"/>
    <property type="project" value="InterPro"/>
</dbReference>
<dbReference type="SUPFAM" id="SSF52218">
    <property type="entry name" value="Flavoproteins"/>
    <property type="match status" value="1"/>
</dbReference>
<evidence type="ECO:0000256" key="2">
    <source>
        <dbReference type="ARBA" id="ARBA00022643"/>
    </source>
</evidence>
<dbReference type="OrthoDB" id="9801479at2"/>
<protein>
    <submittedName>
        <fullName evidence="4">NAD(P)H:quinone oxidoreductase</fullName>
    </submittedName>
</protein>
<name>A0A238JID6_9RHOB</name>
<evidence type="ECO:0000313" key="5">
    <source>
        <dbReference type="Proteomes" id="UP000225972"/>
    </source>
</evidence>
<dbReference type="AlphaFoldDB" id="A0A238JID6"/>
<proteinExistence type="predicted"/>
<feature type="domain" description="Flavodoxin-like" evidence="3">
    <location>
        <begin position="9"/>
        <end position="155"/>
    </location>
</feature>
<sequence length="194" mass="20774">MTQADTPLICLPWFSETGHVQSLAQEIAAGVDASGARTVTMDVTDLSPADWQALDAASLIAFGCPTYMGSTPARYSLFLEEAASAWPDLRWQDKLAAGFVSAIHPSGDKLSALSRLSIYAAQMGMIWVGQTAIGAPVYPDRQGLNADGSWLGLMATDSGETLRPEDAQTARHFGTRLAQMAARWERGSVNIRAN</sequence>
<evidence type="ECO:0000259" key="3">
    <source>
        <dbReference type="PROSITE" id="PS50902"/>
    </source>
</evidence>
<keyword evidence="2" id="KW-0288">FMN</keyword>
<dbReference type="InterPro" id="IPR029039">
    <property type="entry name" value="Flavoprotein-like_sf"/>
</dbReference>
<accession>A0A238JID6</accession>
<keyword evidence="5" id="KW-1185">Reference proteome</keyword>
<gene>
    <name evidence="4" type="ORF">TRP8649_04348</name>
</gene>
<evidence type="ECO:0000256" key="1">
    <source>
        <dbReference type="ARBA" id="ARBA00022630"/>
    </source>
</evidence>
<reference evidence="5" key="1">
    <citation type="submission" date="2017-05" db="EMBL/GenBank/DDBJ databases">
        <authorList>
            <person name="Rodrigo-Torres L."/>
            <person name="Arahal R. D."/>
            <person name="Lucena T."/>
        </authorList>
    </citation>
    <scope>NUCLEOTIDE SEQUENCE [LARGE SCALE GENOMIC DNA]</scope>
    <source>
        <strain evidence="5">CECT 8649</strain>
    </source>
</reference>
<dbReference type="InterPro" id="IPR008254">
    <property type="entry name" value="Flavodoxin/NO_synth"/>
</dbReference>